<dbReference type="EMBL" id="CAJVPS010021345">
    <property type="protein sequence ID" value="CAG8707195.1"/>
    <property type="molecule type" value="Genomic_DNA"/>
</dbReference>
<reference evidence="2" key="1">
    <citation type="submission" date="2021-06" db="EMBL/GenBank/DDBJ databases">
        <authorList>
            <person name="Kallberg Y."/>
            <person name="Tangrot J."/>
            <person name="Rosling A."/>
        </authorList>
    </citation>
    <scope>NUCLEOTIDE SEQUENCE</scope>
    <source>
        <strain evidence="2">FL130A</strain>
    </source>
</reference>
<gene>
    <name evidence="2" type="ORF">ALEPTO_LOCUS11778</name>
</gene>
<comment type="caution">
    <text evidence="2">The sequence shown here is derived from an EMBL/GenBank/DDBJ whole genome shotgun (WGS) entry which is preliminary data.</text>
</comment>
<dbReference type="AlphaFoldDB" id="A0A9N9HVF1"/>
<proteinExistence type="predicted"/>
<evidence type="ECO:0000313" key="2">
    <source>
        <dbReference type="EMBL" id="CAG8707195.1"/>
    </source>
</evidence>
<dbReference type="OrthoDB" id="2384130at2759"/>
<feature type="coiled-coil region" evidence="1">
    <location>
        <begin position="155"/>
        <end position="196"/>
    </location>
</feature>
<dbReference type="Proteomes" id="UP000789508">
    <property type="component" value="Unassembled WGS sequence"/>
</dbReference>
<sequence length="447" mass="51744">MRALHFLEVGCGCGCSAKLPKEEFAVLREDFQALTKPEQDIFLMAQLKSMDGGAISIGRNYLENIRNHLLKNGLLPRVHVHGLPSPVRNVNRVTQSIIFLPAEMSYKSVHRDFLAGLEKDSKLRALKYDAFRKLWHQLTPYIQIMSSRTDLCDTCQQLRNDLQFKARKEEEAQDLLKKYKEHLAKAKLERNYYNKNTKLAEEHRKLVDYIYSIMKGKIPYRSIDVAAHYMHLFGIQDEAVREQLNYVLDENELLGKGPNGILSLVFDGIKQLNKGEKHLKVTCDNAGGQNKNNATIWFYLYLVIAGYYEIDCVDHVADVVKRSSIAGLNKARRYNDKEGFQYYDILSSLAAYFMKLPGMQKFQHFLFTNINPGVVKTQKTVNGPFQEFKLIKTSQFETSKVIEKIKALSFPVLVPPLMKYERQEYLYNYIRPFVRDEFKDITCPKPL</sequence>
<dbReference type="PANTHER" id="PTHR34415">
    <property type="entry name" value="INTEGRASE CATALYTIC DOMAIN-CONTAINING PROTEIN"/>
    <property type="match status" value="1"/>
</dbReference>
<evidence type="ECO:0000256" key="1">
    <source>
        <dbReference type="SAM" id="Coils"/>
    </source>
</evidence>
<feature type="non-terminal residue" evidence="2">
    <location>
        <position position="447"/>
    </location>
</feature>
<evidence type="ECO:0000313" key="3">
    <source>
        <dbReference type="Proteomes" id="UP000789508"/>
    </source>
</evidence>
<dbReference type="PANTHER" id="PTHR34415:SF1">
    <property type="entry name" value="INTEGRASE CATALYTIC DOMAIN-CONTAINING PROTEIN"/>
    <property type="match status" value="1"/>
</dbReference>
<keyword evidence="3" id="KW-1185">Reference proteome</keyword>
<keyword evidence="1" id="KW-0175">Coiled coil</keyword>
<accession>A0A9N9HVF1</accession>
<name>A0A9N9HVF1_9GLOM</name>
<organism evidence="2 3">
    <name type="scientific">Ambispora leptoticha</name>
    <dbReference type="NCBI Taxonomy" id="144679"/>
    <lineage>
        <taxon>Eukaryota</taxon>
        <taxon>Fungi</taxon>
        <taxon>Fungi incertae sedis</taxon>
        <taxon>Mucoromycota</taxon>
        <taxon>Glomeromycotina</taxon>
        <taxon>Glomeromycetes</taxon>
        <taxon>Archaeosporales</taxon>
        <taxon>Ambisporaceae</taxon>
        <taxon>Ambispora</taxon>
    </lineage>
</organism>
<protein>
    <submittedName>
        <fullName evidence="2">3724_t:CDS:1</fullName>
    </submittedName>
</protein>